<dbReference type="RefSeq" id="XP_003064060.1">
    <property type="nucleotide sequence ID" value="XM_003064014.1"/>
</dbReference>
<dbReference type="Proteomes" id="UP000001876">
    <property type="component" value="Unassembled WGS sequence"/>
</dbReference>
<keyword evidence="2" id="KW-1185">Reference proteome</keyword>
<dbReference type="OrthoDB" id="61280at2759"/>
<reference evidence="1 2" key="1">
    <citation type="journal article" date="2009" name="Science">
        <title>Green evolution and dynamic adaptations revealed by genomes of the marine picoeukaryotes Micromonas.</title>
        <authorList>
            <person name="Worden A.Z."/>
            <person name="Lee J.H."/>
            <person name="Mock T."/>
            <person name="Rouze P."/>
            <person name="Simmons M.P."/>
            <person name="Aerts A.L."/>
            <person name="Allen A.E."/>
            <person name="Cuvelier M.L."/>
            <person name="Derelle E."/>
            <person name="Everett M.V."/>
            <person name="Foulon E."/>
            <person name="Grimwood J."/>
            <person name="Gundlach H."/>
            <person name="Henrissat B."/>
            <person name="Napoli C."/>
            <person name="McDonald S.M."/>
            <person name="Parker M.S."/>
            <person name="Rombauts S."/>
            <person name="Salamov A."/>
            <person name="Von Dassow P."/>
            <person name="Badger J.H."/>
            <person name="Coutinho P.M."/>
            <person name="Demir E."/>
            <person name="Dubchak I."/>
            <person name="Gentemann C."/>
            <person name="Eikrem W."/>
            <person name="Gready J.E."/>
            <person name="John U."/>
            <person name="Lanier W."/>
            <person name="Lindquist E.A."/>
            <person name="Lucas S."/>
            <person name="Mayer K.F."/>
            <person name="Moreau H."/>
            <person name="Not F."/>
            <person name="Otillar R."/>
            <person name="Panaud O."/>
            <person name="Pangilinan J."/>
            <person name="Paulsen I."/>
            <person name="Piegu B."/>
            <person name="Poliakov A."/>
            <person name="Robbens S."/>
            <person name="Schmutz J."/>
            <person name="Toulza E."/>
            <person name="Wyss T."/>
            <person name="Zelensky A."/>
            <person name="Zhou K."/>
            <person name="Armbrust E.V."/>
            <person name="Bhattacharya D."/>
            <person name="Goodenough U.W."/>
            <person name="Van de Peer Y."/>
            <person name="Grigoriev I.V."/>
        </authorList>
    </citation>
    <scope>NUCLEOTIDE SEQUENCE [LARGE SCALE GENOMIC DNA]</scope>
    <source>
        <strain evidence="1 2">CCMP1545</strain>
    </source>
</reference>
<accession>C1N8C9</accession>
<name>C1N8C9_MICPC</name>
<dbReference type="GeneID" id="9689501"/>
<proteinExistence type="predicted"/>
<dbReference type="AlphaFoldDB" id="C1N8C9"/>
<gene>
    <name evidence="1" type="ORF">MICPUCDRAFT_54038</name>
</gene>
<dbReference type="KEGG" id="mpp:MICPUCDRAFT_54038"/>
<evidence type="ECO:0000313" key="2">
    <source>
        <dbReference type="Proteomes" id="UP000001876"/>
    </source>
</evidence>
<organism evidence="2">
    <name type="scientific">Micromonas pusilla (strain CCMP1545)</name>
    <name type="common">Picoplanktonic green alga</name>
    <dbReference type="NCBI Taxonomy" id="564608"/>
    <lineage>
        <taxon>Eukaryota</taxon>
        <taxon>Viridiplantae</taxon>
        <taxon>Chlorophyta</taxon>
        <taxon>Mamiellophyceae</taxon>
        <taxon>Mamiellales</taxon>
        <taxon>Mamiellaceae</taxon>
        <taxon>Micromonas</taxon>
    </lineage>
</organism>
<protein>
    <submittedName>
        <fullName evidence="1">Predicted protein</fullName>
    </submittedName>
</protein>
<dbReference type="EMBL" id="GG663750">
    <property type="protein sequence ID" value="EEH51682.1"/>
    <property type="molecule type" value="Genomic_DNA"/>
</dbReference>
<evidence type="ECO:0000313" key="1">
    <source>
        <dbReference type="EMBL" id="EEH51682.1"/>
    </source>
</evidence>
<sequence length="70" mass="8018">MVRDGNPHAGYNKNALRGTLVGNWVEERALEADTGIFRYEVRRGSIALALASRRRRVGRRPRQEGSQRIR</sequence>